<gene>
    <name evidence="2" type="ORF">Plil01_001427000</name>
</gene>
<feature type="region of interest" description="Disordered" evidence="1">
    <location>
        <begin position="20"/>
        <end position="96"/>
    </location>
</feature>
<evidence type="ECO:0000313" key="2">
    <source>
        <dbReference type="EMBL" id="GMF33503.1"/>
    </source>
</evidence>
<feature type="compositionally biased region" description="Low complexity" evidence="1">
    <location>
        <begin position="39"/>
        <end position="61"/>
    </location>
</feature>
<sequence length="393" mass="44869">MTTSDAAFLAEVDSFLTSCDLPILPSVPSLSESDDSSEKTLSSSNSEEPPKRLVSLASKSRSASRKIKNKVDAATKRKLEKEKDRKRRKAYRERRLMERESLQQEFEKLTEELKRAQHENNTIASLWEMLAERQLTARMNAEAEQQQLSCKTSQQRKMNSMLYRQKRVRQEPTDDAIFAAYIQELDGVYDRTAEVLRSGGLDPTEANWDDPSESWTKDLDTGYFEYRGKLTLPFSYDDICRSRWYTAPLLHRQESRQIFEDVDDPDNTVALKFRITTRLASGKIASVLQRLVIRRHEEAGRMVMVWRLFTEGEGIFIGMHADETGWGVAAPVKKSSQTGTVMTTCVQNVPMHLDSVAAREPAVKQFAGKLFDWGTENHNEVMKRVASLQLGDV</sequence>
<protein>
    <submittedName>
        <fullName evidence="2">Unnamed protein product</fullName>
    </submittedName>
</protein>
<dbReference type="Proteomes" id="UP001165083">
    <property type="component" value="Unassembled WGS sequence"/>
</dbReference>
<name>A0A9W7CI06_9STRA</name>
<reference evidence="2" key="1">
    <citation type="submission" date="2023-04" db="EMBL/GenBank/DDBJ databases">
        <title>Phytophthora lilii NBRC 32176.</title>
        <authorList>
            <person name="Ichikawa N."/>
            <person name="Sato H."/>
            <person name="Tonouchi N."/>
        </authorList>
    </citation>
    <scope>NUCLEOTIDE SEQUENCE</scope>
    <source>
        <strain evidence="2">NBRC 32176</strain>
    </source>
</reference>
<evidence type="ECO:0000313" key="3">
    <source>
        <dbReference type="Proteomes" id="UP001165083"/>
    </source>
</evidence>
<accession>A0A9W7CI06</accession>
<dbReference type="AlphaFoldDB" id="A0A9W7CI06"/>
<organism evidence="2 3">
    <name type="scientific">Phytophthora lilii</name>
    <dbReference type="NCBI Taxonomy" id="2077276"/>
    <lineage>
        <taxon>Eukaryota</taxon>
        <taxon>Sar</taxon>
        <taxon>Stramenopiles</taxon>
        <taxon>Oomycota</taxon>
        <taxon>Peronosporomycetes</taxon>
        <taxon>Peronosporales</taxon>
        <taxon>Peronosporaceae</taxon>
        <taxon>Phytophthora</taxon>
    </lineage>
</organism>
<comment type="caution">
    <text evidence="2">The sequence shown here is derived from an EMBL/GenBank/DDBJ whole genome shotgun (WGS) entry which is preliminary data.</text>
</comment>
<dbReference type="OrthoDB" id="127048at2759"/>
<evidence type="ECO:0000256" key="1">
    <source>
        <dbReference type="SAM" id="MobiDB-lite"/>
    </source>
</evidence>
<dbReference type="EMBL" id="BSXW01001083">
    <property type="protein sequence ID" value="GMF33503.1"/>
    <property type="molecule type" value="Genomic_DNA"/>
</dbReference>
<keyword evidence="3" id="KW-1185">Reference proteome</keyword>
<proteinExistence type="predicted"/>
<feature type="compositionally biased region" description="Basic and acidic residues" evidence="1">
    <location>
        <begin position="69"/>
        <end position="83"/>
    </location>
</feature>